<gene>
    <name evidence="1" type="ORF">H0264_22865</name>
</gene>
<dbReference type="PANTHER" id="PTHR36503">
    <property type="entry name" value="BLR2520 PROTEIN"/>
    <property type="match status" value="1"/>
</dbReference>
<dbReference type="EMBL" id="CP059399">
    <property type="protein sequence ID" value="QLY28229.1"/>
    <property type="molecule type" value="Genomic_DNA"/>
</dbReference>
<sequence length="208" mass="21609">MTNTSTATAITVNLETADPTATAAAYDAAFGLGEALTFGPVQAASEGFRGFMMSLVVDQPGTADNLIASALRNGFSVLDPAKKSFWGYGGIIQGPDGTIWKITTSQKKDTGPSSRKVDSVVLLLGVEDVKASKRYYVERGLTVSKSFGGKYAEFDLTGSPVKLALYPRKAAAKDAGVSPAGSGSHGITMHGTIGTFTDPDGFAWQADA</sequence>
<evidence type="ECO:0000313" key="2">
    <source>
        <dbReference type="Proteomes" id="UP000515512"/>
    </source>
</evidence>
<dbReference type="RefSeq" id="WP_181579437.1">
    <property type="nucleotide sequence ID" value="NZ_CP059399.1"/>
</dbReference>
<dbReference type="Gene3D" id="3.10.180.10">
    <property type="entry name" value="2,3-Dihydroxybiphenyl 1,2-Dioxygenase, domain 1"/>
    <property type="match status" value="2"/>
</dbReference>
<dbReference type="SUPFAM" id="SSF54593">
    <property type="entry name" value="Glyoxalase/Bleomycin resistance protein/Dihydroxybiphenyl dioxygenase"/>
    <property type="match status" value="2"/>
</dbReference>
<proteinExistence type="predicted"/>
<dbReference type="Proteomes" id="UP000515512">
    <property type="component" value="Chromosome"/>
</dbReference>
<dbReference type="PANTHER" id="PTHR36503:SF1">
    <property type="entry name" value="BLR2520 PROTEIN"/>
    <property type="match status" value="1"/>
</dbReference>
<keyword evidence="2" id="KW-1185">Reference proteome</keyword>
<dbReference type="KEGG" id="nhu:H0264_22865"/>
<evidence type="ECO:0000313" key="1">
    <source>
        <dbReference type="EMBL" id="QLY28229.1"/>
    </source>
</evidence>
<reference evidence="1 2" key="1">
    <citation type="submission" date="2020-07" db="EMBL/GenBank/DDBJ databases">
        <authorList>
            <person name="Zhuang K."/>
            <person name="Ran Y."/>
        </authorList>
    </citation>
    <scope>NUCLEOTIDE SEQUENCE [LARGE SCALE GENOMIC DNA]</scope>
    <source>
        <strain evidence="1 2">WCH-YHL-001</strain>
    </source>
</reference>
<accession>A0A7D6ZTF7</accession>
<name>A0A7D6ZTF7_9NOCA</name>
<dbReference type="AlphaFoldDB" id="A0A7D6ZTF7"/>
<protein>
    <submittedName>
        <fullName evidence="1">Glyoxalase</fullName>
    </submittedName>
</protein>
<dbReference type="InterPro" id="IPR029068">
    <property type="entry name" value="Glyas_Bleomycin-R_OHBP_Dase"/>
</dbReference>
<organism evidence="1 2">
    <name type="scientific">Nocardia huaxiensis</name>
    <dbReference type="NCBI Taxonomy" id="2755382"/>
    <lineage>
        <taxon>Bacteria</taxon>
        <taxon>Bacillati</taxon>
        <taxon>Actinomycetota</taxon>
        <taxon>Actinomycetes</taxon>
        <taxon>Mycobacteriales</taxon>
        <taxon>Nocardiaceae</taxon>
        <taxon>Nocardia</taxon>
    </lineage>
</organism>